<dbReference type="SMART" id="SM00449">
    <property type="entry name" value="SPRY"/>
    <property type="match status" value="1"/>
</dbReference>
<dbReference type="SMART" id="SM00589">
    <property type="entry name" value="PRY"/>
    <property type="match status" value="1"/>
</dbReference>
<dbReference type="Ensembl" id="ENSSPAT00000017557.1">
    <property type="protein sequence ID" value="ENSSPAP00000017290.1"/>
    <property type="gene ID" value="ENSSPAG00000013038.1"/>
</dbReference>
<accession>A0A3B5A966</accession>
<evidence type="ECO:0000313" key="2">
    <source>
        <dbReference type="Ensembl" id="ENSSPAP00000017290.1"/>
    </source>
</evidence>
<dbReference type="PANTHER" id="PTHR24103">
    <property type="entry name" value="E3 UBIQUITIN-PROTEIN LIGASE TRIM"/>
    <property type="match status" value="1"/>
</dbReference>
<dbReference type="SUPFAM" id="SSF49899">
    <property type="entry name" value="Concanavalin A-like lectins/glucanases"/>
    <property type="match status" value="1"/>
</dbReference>
<dbReference type="InterPro" id="IPR003879">
    <property type="entry name" value="Butyrophylin_SPRY"/>
</dbReference>
<dbReference type="InterPro" id="IPR050143">
    <property type="entry name" value="TRIM/RBCC"/>
</dbReference>
<evidence type="ECO:0000259" key="1">
    <source>
        <dbReference type="PROSITE" id="PS50188"/>
    </source>
</evidence>
<organism evidence="2">
    <name type="scientific">Stegastes partitus</name>
    <name type="common">bicolor damselfish</name>
    <dbReference type="NCBI Taxonomy" id="144197"/>
    <lineage>
        <taxon>Eukaryota</taxon>
        <taxon>Metazoa</taxon>
        <taxon>Chordata</taxon>
        <taxon>Craniata</taxon>
        <taxon>Vertebrata</taxon>
        <taxon>Euteleostomi</taxon>
        <taxon>Actinopterygii</taxon>
        <taxon>Neopterygii</taxon>
        <taxon>Teleostei</taxon>
        <taxon>Neoteleostei</taxon>
        <taxon>Acanthomorphata</taxon>
        <taxon>Ovalentaria</taxon>
        <taxon>Pomacentridae</taxon>
        <taxon>Stegastes</taxon>
    </lineage>
</organism>
<dbReference type="PROSITE" id="PS50188">
    <property type="entry name" value="B302_SPRY"/>
    <property type="match status" value="1"/>
</dbReference>
<dbReference type="InterPro" id="IPR003877">
    <property type="entry name" value="SPRY_dom"/>
</dbReference>
<dbReference type="InterPro" id="IPR043136">
    <property type="entry name" value="B30.2/SPRY_sf"/>
</dbReference>
<dbReference type="CDD" id="cd13733">
    <property type="entry name" value="SPRY_PRY_C-I_1"/>
    <property type="match status" value="1"/>
</dbReference>
<dbReference type="Pfam" id="PF13765">
    <property type="entry name" value="PRY"/>
    <property type="match status" value="1"/>
</dbReference>
<protein>
    <recommendedName>
        <fullName evidence="1">B30.2/SPRY domain-containing protein</fullName>
    </recommendedName>
</protein>
<dbReference type="FunFam" id="2.60.120.920:FF:000004">
    <property type="entry name" value="Butyrophilin subfamily 1 member A1"/>
    <property type="match status" value="1"/>
</dbReference>
<dbReference type="Pfam" id="PF00622">
    <property type="entry name" value="SPRY"/>
    <property type="match status" value="1"/>
</dbReference>
<feature type="domain" description="B30.2/SPRY" evidence="1">
    <location>
        <begin position="27"/>
        <end position="222"/>
    </location>
</feature>
<dbReference type="GeneTree" id="ENSGT01040000240385"/>
<dbReference type="InterPro" id="IPR006574">
    <property type="entry name" value="PRY"/>
</dbReference>
<name>A0A3B5A966_9TELE</name>
<sequence>FSRSAGFQQSPQLRTVQKFAGLSFLSSFKVGSVVHPCLILSFPTEDISIDADTAGPWLLVSEDGREVRQSPKKQRVPASMARFTENTFAVATRAFSTGRHYWEVWVTGKFNWLLGLASDSLRRSEHVAPCPENGLWTVGLRDGAKYFASTKNPSRLTLPFPLQRVGVFVDYEERQVSFFNALTMTHIFTFTKCKFTAKVYPVFDPYQRTITTTTASQLCVSFSSLDLFI</sequence>
<dbReference type="STRING" id="144197.ENSSPAP00000017290"/>
<dbReference type="InterPro" id="IPR013320">
    <property type="entry name" value="ConA-like_dom_sf"/>
</dbReference>
<reference evidence="2" key="1">
    <citation type="submission" date="2023-09" db="UniProtKB">
        <authorList>
            <consortium name="Ensembl"/>
        </authorList>
    </citation>
    <scope>IDENTIFICATION</scope>
</reference>
<proteinExistence type="predicted"/>
<dbReference type="PRINTS" id="PR01407">
    <property type="entry name" value="BUTYPHLNCDUF"/>
</dbReference>
<dbReference type="Gene3D" id="2.60.120.920">
    <property type="match status" value="1"/>
</dbReference>
<dbReference type="AlphaFoldDB" id="A0A3B5A966"/>
<dbReference type="InterPro" id="IPR001870">
    <property type="entry name" value="B30.2/SPRY"/>
</dbReference>